<feature type="chain" id="PRO_5005223773" description="AMP-dependent synthetase/ligase domain-containing protein" evidence="2">
    <location>
        <begin position="20"/>
        <end position="707"/>
    </location>
</feature>
<evidence type="ECO:0000259" key="4">
    <source>
        <dbReference type="Pfam" id="PF13193"/>
    </source>
</evidence>
<reference evidence="6" key="1">
    <citation type="submission" date="2015-04" db="EMBL/GenBank/DDBJ databases">
        <title>The genome sequence of the plant pathogenic Rhizarian Plasmodiophora brassicae reveals insights in its biotrophic life cycle and the origin of chitin synthesis.</title>
        <authorList>
            <person name="Schwelm A."/>
            <person name="Fogelqvist J."/>
            <person name="Knaust A."/>
            <person name="Julke S."/>
            <person name="Lilja T."/>
            <person name="Dhandapani V."/>
            <person name="Bonilla-Rosso G."/>
            <person name="Karlsson M."/>
            <person name="Shevchenko A."/>
            <person name="Choi S.R."/>
            <person name="Kim H.G."/>
            <person name="Park J.Y."/>
            <person name="Lim Y.P."/>
            <person name="Ludwig-Muller J."/>
            <person name="Dixelius C."/>
        </authorList>
    </citation>
    <scope>NUCLEOTIDE SEQUENCE</scope>
    <source>
        <tissue evidence="6">Potato root galls</tissue>
    </source>
</reference>
<organism evidence="6">
    <name type="scientific">Spongospora subterranea</name>
    <dbReference type="NCBI Taxonomy" id="70186"/>
    <lineage>
        <taxon>Eukaryota</taxon>
        <taxon>Sar</taxon>
        <taxon>Rhizaria</taxon>
        <taxon>Endomyxa</taxon>
        <taxon>Phytomyxea</taxon>
        <taxon>Plasmodiophorida</taxon>
        <taxon>Plasmodiophoridae</taxon>
        <taxon>Spongospora</taxon>
    </lineage>
</organism>
<name>A0A0H5R384_9EUKA</name>
<evidence type="ECO:0000259" key="5">
    <source>
        <dbReference type="Pfam" id="PF16177"/>
    </source>
</evidence>
<evidence type="ECO:0008006" key="7">
    <source>
        <dbReference type="Google" id="ProtNLM"/>
    </source>
</evidence>
<dbReference type="PROSITE" id="PS00455">
    <property type="entry name" value="AMP_BINDING"/>
    <property type="match status" value="1"/>
</dbReference>
<dbReference type="AlphaFoldDB" id="A0A0H5R384"/>
<evidence type="ECO:0000259" key="3">
    <source>
        <dbReference type="Pfam" id="PF00501"/>
    </source>
</evidence>
<sequence length="707" mass="77111">YWLLLFLSLFIFKMRLMRLEELQSLLPSNIDAAGLVNTMNAALSVDDPMQRWRTLLKTVLSGPPTLPFSIHQLLYKKCYEGTPQPWMAYFPDPQVIQHSNAAALCMRLGIDLSRDCFASLCNFSIKDREGFWNAVLQALSIQFSNAPSAIFDVSEGVSKVKYLPNAKMNIAQSCFQQTSNSPAIRFQRESQSVISEWSYGELENYADRVANALTVCGLRQGDTAAIFMEMTAESVAIYLGLIKAGFVAVSIADSFSAEEVRTRLEISKCRVVFTQDFIYRGEKRIPLYERVIQSAYDSAFSVVLPGLVIDSHAEGTDIACELRSEADLAWNQFIAKGAGAFAAVALPAEAPINILFSSGTTGAPKAIPWNHSTPIKAACDGYLLHNIKAGECIVWPTNFGWMMAPFLVFATLINKATIGLFCGSPMSEAFCSFIANAKVDMLGLVPGITKQLRQLDCVRDGLWAGVSRYSSTGEASTPADQLWLMSQRPGYAPVIEYCGGTEIGGGYLAGTMTQAQAPSWFSTVTPSIEIATLGSDSSEGEIALVGPSLGLSNVILNQDHFKVYFADLPTGPEGKTLRRHGDRILQESGYYRAMGRADDTMNLGGIKVSSVQLENVCCLCDAVSECAAIATSPADGGPDLLVVFVVSKGAGVAQSELKIKLQAIIKERLNPLFKIHDVCLLTALPRTATGKVMRRELRARYTRNPKL</sequence>
<dbReference type="EMBL" id="HACM01001977">
    <property type="protein sequence ID" value="CRZ02419.1"/>
    <property type="molecule type" value="Transcribed_RNA"/>
</dbReference>
<evidence type="ECO:0000313" key="6">
    <source>
        <dbReference type="EMBL" id="CRZ02419.1"/>
    </source>
</evidence>
<feature type="domain" description="Acetyl-coenzyme A synthetase N-terminal" evidence="5">
    <location>
        <begin position="119"/>
        <end position="174"/>
    </location>
</feature>
<keyword evidence="2" id="KW-0732">Signal</keyword>
<evidence type="ECO:0000256" key="1">
    <source>
        <dbReference type="ARBA" id="ARBA00006432"/>
    </source>
</evidence>
<dbReference type="InterPro" id="IPR042099">
    <property type="entry name" value="ANL_N_sf"/>
</dbReference>
<dbReference type="SUPFAM" id="SSF56801">
    <property type="entry name" value="Acetyl-CoA synthetase-like"/>
    <property type="match status" value="1"/>
</dbReference>
<accession>A0A0H5R384</accession>
<dbReference type="InterPro" id="IPR045851">
    <property type="entry name" value="AMP-bd_C_sf"/>
</dbReference>
<dbReference type="Pfam" id="PF00501">
    <property type="entry name" value="AMP-binding"/>
    <property type="match status" value="1"/>
</dbReference>
<feature type="domain" description="AMP-binding enzyme C-terminal" evidence="4">
    <location>
        <begin position="613"/>
        <end position="691"/>
    </location>
</feature>
<feature type="domain" description="AMP-dependent synthetase/ligase" evidence="3">
    <location>
        <begin position="177"/>
        <end position="547"/>
    </location>
</feature>
<feature type="non-terminal residue" evidence="6">
    <location>
        <position position="1"/>
    </location>
</feature>
<dbReference type="Gene3D" id="3.40.50.12780">
    <property type="entry name" value="N-terminal domain of ligase-like"/>
    <property type="match status" value="1"/>
</dbReference>
<proteinExistence type="inferred from homology"/>
<comment type="similarity">
    <text evidence="1">Belongs to the ATP-dependent AMP-binding enzyme family.</text>
</comment>
<dbReference type="InterPro" id="IPR032387">
    <property type="entry name" value="ACAS_N"/>
</dbReference>
<dbReference type="PANTHER" id="PTHR44378">
    <property type="entry name" value="ACYL-ACTIVATING ENZYME 17, PEROXISOMAL-RELATED"/>
    <property type="match status" value="1"/>
</dbReference>
<dbReference type="InterPro" id="IPR025110">
    <property type="entry name" value="AMP-bd_C"/>
</dbReference>
<dbReference type="InterPro" id="IPR000873">
    <property type="entry name" value="AMP-dep_synth/lig_dom"/>
</dbReference>
<dbReference type="Pfam" id="PF13193">
    <property type="entry name" value="AMP-binding_C"/>
    <property type="match status" value="1"/>
</dbReference>
<feature type="signal peptide" evidence="2">
    <location>
        <begin position="1"/>
        <end position="19"/>
    </location>
</feature>
<dbReference type="Pfam" id="PF16177">
    <property type="entry name" value="ACAS_N"/>
    <property type="match status" value="1"/>
</dbReference>
<dbReference type="InterPro" id="IPR020845">
    <property type="entry name" value="AMP-binding_CS"/>
</dbReference>
<protein>
    <recommendedName>
        <fullName evidence="7">AMP-dependent synthetase/ligase domain-containing protein</fullName>
    </recommendedName>
</protein>
<dbReference type="Gene3D" id="3.30.300.30">
    <property type="match status" value="1"/>
</dbReference>
<dbReference type="PANTHER" id="PTHR44378:SF2">
    <property type="entry name" value="ACYL-ACTIVATING ENZYME 17, PEROXISOMAL-RELATED"/>
    <property type="match status" value="1"/>
</dbReference>
<evidence type="ECO:0000256" key="2">
    <source>
        <dbReference type="SAM" id="SignalP"/>
    </source>
</evidence>